<evidence type="ECO:0000256" key="9">
    <source>
        <dbReference type="ARBA" id="ARBA00048743"/>
    </source>
</evidence>
<dbReference type="GO" id="GO:0006235">
    <property type="term" value="P:dTTP biosynthetic process"/>
    <property type="evidence" value="ECO:0007669"/>
    <property type="project" value="UniProtKB-UniRule"/>
</dbReference>
<dbReference type="GO" id="GO:0005524">
    <property type="term" value="F:ATP binding"/>
    <property type="evidence" value="ECO:0007669"/>
    <property type="project" value="UniProtKB-UniRule"/>
</dbReference>
<comment type="catalytic activity">
    <reaction evidence="9 10">
        <text>dTMP + ATP = dTDP + ADP</text>
        <dbReference type="Rhea" id="RHEA:13517"/>
        <dbReference type="ChEBI" id="CHEBI:30616"/>
        <dbReference type="ChEBI" id="CHEBI:58369"/>
        <dbReference type="ChEBI" id="CHEBI:63528"/>
        <dbReference type="ChEBI" id="CHEBI:456216"/>
        <dbReference type="EC" id="2.7.4.9"/>
    </reaction>
</comment>
<organism evidence="12 13">
    <name type="scientific">Pectinatus brassicae</name>
    <dbReference type="NCBI Taxonomy" id="862415"/>
    <lineage>
        <taxon>Bacteria</taxon>
        <taxon>Bacillati</taxon>
        <taxon>Bacillota</taxon>
        <taxon>Negativicutes</taxon>
        <taxon>Selenomonadales</taxon>
        <taxon>Selenomonadaceae</taxon>
        <taxon>Pectinatus</taxon>
    </lineage>
</organism>
<protein>
    <recommendedName>
        <fullName evidence="3 10">Thymidylate kinase</fullName>
        <ecNumber evidence="2 10">2.7.4.9</ecNumber>
    </recommendedName>
    <alternativeName>
        <fullName evidence="10">dTMP kinase</fullName>
    </alternativeName>
</protein>
<evidence type="ECO:0000256" key="7">
    <source>
        <dbReference type="ARBA" id="ARBA00022777"/>
    </source>
</evidence>
<evidence type="ECO:0000256" key="6">
    <source>
        <dbReference type="ARBA" id="ARBA00022741"/>
    </source>
</evidence>
<evidence type="ECO:0000256" key="1">
    <source>
        <dbReference type="ARBA" id="ARBA00009776"/>
    </source>
</evidence>
<comment type="caution">
    <text evidence="12">The sequence shown here is derived from an EMBL/GenBank/DDBJ whole genome shotgun (WGS) entry which is preliminary data.</text>
</comment>
<dbReference type="SUPFAM" id="SSF52540">
    <property type="entry name" value="P-loop containing nucleoside triphosphate hydrolases"/>
    <property type="match status" value="1"/>
</dbReference>
<evidence type="ECO:0000256" key="8">
    <source>
        <dbReference type="ARBA" id="ARBA00022840"/>
    </source>
</evidence>
<name>A0A840UCW7_9FIRM</name>
<feature type="domain" description="Thymidylate kinase-like" evidence="11">
    <location>
        <begin position="8"/>
        <end position="198"/>
    </location>
</feature>
<comment type="function">
    <text evidence="10">Phosphorylation of dTMP to form dTDP in both de novo and salvage pathways of dTTP synthesis.</text>
</comment>
<keyword evidence="7 10" id="KW-0418">Kinase</keyword>
<evidence type="ECO:0000256" key="3">
    <source>
        <dbReference type="ARBA" id="ARBA00017144"/>
    </source>
</evidence>
<evidence type="ECO:0000256" key="5">
    <source>
        <dbReference type="ARBA" id="ARBA00022727"/>
    </source>
</evidence>
<keyword evidence="6 10" id="KW-0547">Nucleotide-binding</keyword>
<dbReference type="EC" id="2.7.4.9" evidence="2 10"/>
<dbReference type="AlphaFoldDB" id="A0A840UCW7"/>
<dbReference type="GO" id="GO:0006233">
    <property type="term" value="P:dTDP biosynthetic process"/>
    <property type="evidence" value="ECO:0007669"/>
    <property type="project" value="InterPro"/>
</dbReference>
<dbReference type="InterPro" id="IPR027417">
    <property type="entry name" value="P-loop_NTPase"/>
</dbReference>
<dbReference type="InterPro" id="IPR039430">
    <property type="entry name" value="Thymidylate_kin-like_dom"/>
</dbReference>
<evidence type="ECO:0000256" key="4">
    <source>
        <dbReference type="ARBA" id="ARBA00022679"/>
    </source>
</evidence>
<dbReference type="InterPro" id="IPR018094">
    <property type="entry name" value="Thymidylate_kinase"/>
</dbReference>
<keyword evidence="4 10" id="KW-0808">Transferase</keyword>
<dbReference type="Proteomes" id="UP000559117">
    <property type="component" value="Unassembled WGS sequence"/>
</dbReference>
<dbReference type="PANTHER" id="PTHR10344">
    <property type="entry name" value="THYMIDYLATE KINASE"/>
    <property type="match status" value="1"/>
</dbReference>
<dbReference type="GO" id="GO:0006227">
    <property type="term" value="P:dUDP biosynthetic process"/>
    <property type="evidence" value="ECO:0007669"/>
    <property type="project" value="TreeGrafter"/>
</dbReference>
<proteinExistence type="inferred from homology"/>
<dbReference type="Gene3D" id="3.40.50.300">
    <property type="entry name" value="P-loop containing nucleotide triphosphate hydrolases"/>
    <property type="match status" value="1"/>
</dbReference>
<dbReference type="FunFam" id="3.40.50.300:FF:002288">
    <property type="entry name" value="Probable thymidylate kinase"/>
    <property type="match status" value="1"/>
</dbReference>
<evidence type="ECO:0000256" key="10">
    <source>
        <dbReference type="HAMAP-Rule" id="MF_00165"/>
    </source>
</evidence>
<keyword evidence="5 10" id="KW-0545">Nucleotide biosynthesis</keyword>
<accession>A0A840UCW7</accession>
<keyword evidence="8 10" id="KW-0067">ATP-binding</keyword>
<dbReference type="CDD" id="cd01672">
    <property type="entry name" value="TMPK"/>
    <property type="match status" value="1"/>
</dbReference>
<sequence length="222" mass="25415">MRGKLIIIEAGDGSGKATQTSELYNRLQKEYGNVYKVEYPDYDSESSALIKMYLRGDFGNSADSVNAYAASTFFAVDRFASYQKKWKQPYEDGAIILADRYTTSNMVHQAGKIDIEEKRNEFLDWLWDLEFVKMGLPKPDLVVFLDMPVQISDKLLEKRGSSSGNRDIHEEDSGYLHHCHDVYKQMADKYGWKTVQCARAGKIRSISDIHNDIYALVNDLLK</sequence>
<dbReference type="GO" id="GO:0004798">
    <property type="term" value="F:dTMP kinase activity"/>
    <property type="evidence" value="ECO:0007669"/>
    <property type="project" value="UniProtKB-UniRule"/>
</dbReference>
<keyword evidence="13" id="KW-1185">Reference proteome</keyword>
<evidence type="ECO:0000313" key="12">
    <source>
        <dbReference type="EMBL" id="MBB5334916.1"/>
    </source>
</evidence>
<gene>
    <name evidence="10" type="primary">tmk</name>
    <name evidence="12" type="ORF">HNR32_000016</name>
</gene>
<dbReference type="HAMAP" id="MF_00165">
    <property type="entry name" value="Thymidylate_kinase"/>
    <property type="match status" value="1"/>
</dbReference>
<reference evidence="12 13" key="1">
    <citation type="submission" date="2020-08" db="EMBL/GenBank/DDBJ databases">
        <title>Genomic Encyclopedia of Type Strains, Phase IV (KMG-IV): sequencing the most valuable type-strain genomes for metagenomic binning, comparative biology and taxonomic classification.</title>
        <authorList>
            <person name="Goeker M."/>
        </authorList>
    </citation>
    <scope>NUCLEOTIDE SEQUENCE [LARGE SCALE GENOMIC DNA]</scope>
    <source>
        <strain evidence="12 13">DSM 24661</strain>
    </source>
</reference>
<evidence type="ECO:0000313" key="13">
    <source>
        <dbReference type="Proteomes" id="UP000559117"/>
    </source>
</evidence>
<dbReference type="EMBL" id="JACHFH010000001">
    <property type="protein sequence ID" value="MBB5334916.1"/>
    <property type="molecule type" value="Genomic_DNA"/>
</dbReference>
<evidence type="ECO:0000259" key="11">
    <source>
        <dbReference type="Pfam" id="PF02223"/>
    </source>
</evidence>
<comment type="caution">
    <text evidence="10">Lacks conserved residue(s) required for the propagation of feature annotation.</text>
</comment>
<evidence type="ECO:0000256" key="2">
    <source>
        <dbReference type="ARBA" id="ARBA00012980"/>
    </source>
</evidence>
<comment type="similarity">
    <text evidence="1 10">Belongs to the thymidylate kinase family.</text>
</comment>
<dbReference type="PANTHER" id="PTHR10344:SF4">
    <property type="entry name" value="UMP-CMP KINASE 2, MITOCHONDRIAL"/>
    <property type="match status" value="1"/>
</dbReference>
<dbReference type="GO" id="GO:0005829">
    <property type="term" value="C:cytosol"/>
    <property type="evidence" value="ECO:0007669"/>
    <property type="project" value="TreeGrafter"/>
</dbReference>
<dbReference type="RefSeq" id="WP_183858756.1">
    <property type="nucleotide sequence ID" value="NZ_JACHFH010000001.1"/>
</dbReference>
<dbReference type="Pfam" id="PF02223">
    <property type="entry name" value="Thymidylate_kin"/>
    <property type="match status" value="1"/>
</dbReference>